<comment type="caution">
    <text evidence="1">The sequence shown here is derived from an EMBL/GenBank/DDBJ whole genome shotgun (WGS) entry which is preliminary data.</text>
</comment>
<name>A0A9P7C3H5_9FUNG</name>
<reference evidence="1 2" key="1">
    <citation type="journal article" date="2020" name="Microb. Genom.">
        <title>Genetic diversity of clinical and environmental Mucorales isolates obtained from an investigation of mucormycosis cases among solid organ transplant recipients.</title>
        <authorList>
            <person name="Nguyen M.H."/>
            <person name="Kaul D."/>
            <person name="Muto C."/>
            <person name="Cheng S.J."/>
            <person name="Richter R.A."/>
            <person name="Bruno V.M."/>
            <person name="Liu G."/>
            <person name="Beyhan S."/>
            <person name="Sundermann A.J."/>
            <person name="Mounaud S."/>
            <person name="Pasculle A.W."/>
            <person name="Nierman W.C."/>
            <person name="Driscoll E."/>
            <person name="Cumbie R."/>
            <person name="Clancy C.J."/>
            <person name="Dupont C.L."/>
        </authorList>
    </citation>
    <scope>NUCLEOTIDE SEQUENCE [LARGE SCALE GENOMIC DNA]</scope>
    <source>
        <strain evidence="1 2">GL24</strain>
    </source>
</reference>
<organism evidence="1 2">
    <name type="scientific">Rhizopus delemar</name>
    <dbReference type="NCBI Taxonomy" id="936053"/>
    <lineage>
        <taxon>Eukaryota</taxon>
        <taxon>Fungi</taxon>
        <taxon>Fungi incertae sedis</taxon>
        <taxon>Mucoromycota</taxon>
        <taxon>Mucoromycotina</taxon>
        <taxon>Mucoromycetes</taxon>
        <taxon>Mucorales</taxon>
        <taxon>Mucorineae</taxon>
        <taxon>Rhizopodaceae</taxon>
        <taxon>Rhizopus</taxon>
    </lineage>
</organism>
<dbReference type="AlphaFoldDB" id="A0A9P7C3H5"/>
<proteinExistence type="predicted"/>
<keyword evidence="2" id="KW-1185">Reference proteome</keyword>
<dbReference type="EMBL" id="JAANIU010008919">
    <property type="protein sequence ID" value="KAG1534055.1"/>
    <property type="molecule type" value="Genomic_DNA"/>
</dbReference>
<protein>
    <submittedName>
        <fullName evidence="1">Uncharacterized protein</fullName>
    </submittedName>
</protein>
<sequence length="103" mass="12029">MLDLRVGRYPKDVRPTWFGLFGDTNAPDSDHWYYKLAEEEKPEGWLFLRQPGGVVKLGDRWQVNPKAENLANLPPGYYERGMQGKKEDWIKVNLGNHWIRACP</sequence>
<evidence type="ECO:0000313" key="2">
    <source>
        <dbReference type="Proteomes" id="UP000740926"/>
    </source>
</evidence>
<gene>
    <name evidence="1" type="ORF">G6F50_015669</name>
</gene>
<dbReference type="Proteomes" id="UP000740926">
    <property type="component" value="Unassembled WGS sequence"/>
</dbReference>
<evidence type="ECO:0000313" key="1">
    <source>
        <dbReference type="EMBL" id="KAG1534055.1"/>
    </source>
</evidence>
<accession>A0A9P7C3H5</accession>